<gene>
    <name evidence="3" type="ORF">MM415A00901_0007</name>
    <name evidence="2" type="ORF">MM415B00267_0014</name>
</gene>
<dbReference type="InterPro" id="IPR013325">
    <property type="entry name" value="RNA_pol_sigma_r2"/>
</dbReference>
<organism evidence="2">
    <name type="scientific">viral metagenome</name>
    <dbReference type="NCBI Taxonomy" id="1070528"/>
    <lineage>
        <taxon>unclassified sequences</taxon>
        <taxon>metagenomes</taxon>
        <taxon>organismal metagenomes</taxon>
    </lineage>
</organism>
<reference evidence="2" key="1">
    <citation type="submission" date="2020-03" db="EMBL/GenBank/DDBJ databases">
        <title>The deep terrestrial virosphere.</title>
        <authorList>
            <person name="Holmfeldt K."/>
            <person name="Nilsson E."/>
            <person name="Simone D."/>
            <person name="Lopez-Fernandez M."/>
            <person name="Wu X."/>
            <person name="de Brujin I."/>
            <person name="Lundin D."/>
            <person name="Andersson A."/>
            <person name="Bertilsson S."/>
            <person name="Dopson M."/>
        </authorList>
    </citation>
    <scope>NUCLEOTIDE SEQUENCE</scope>
    <source>
        <strain evidence="3">MM415A00901</strain>
        <strain evidence="2">MM415B00267</strain>
    </source>
</reference>
<evidence type="ECO:0000259" key="1">
    <source>
        <dbReference type="Pfam" id="PF04542"/>
    </source>
</evidence>
<dbReference type="InterPro" id="IPR007627">
    <property type="entry name" value="RNA_pol_sigma70_r2"/>
</dbReference>
<dbReference type="GO" id="GO:0003700">
    <property type="term" value="F:DNA-binding transcription factor activity"/>
    <property type="evidence" value="ECO:0007669"/>
    <property type="project" value="InterPro"/>
</dbReference>
<dbReference type="EMBL" id="MT142379">
    <property type="protein sequence ID" value="QJA79384.1"/>
    <property type="molecule type" value="Genomic_DNA"/>
</dbReference>
<proteinExistence type="predicted"/>
<evidence type="ECO:0000313" key="2">
    <source>
        <dbReference type="EMBL" id="QJA67188.1"/>
    </source>
</evidence>
<dbReference type="SUPFAM" id="SSF88946">
    <property type="entry name" value="Sigma2 domain of RNA polymerase sigma factors"/>
    <property type="match status" value="1"/>
</dbReference>
<accession>A0A6M3JCW6</accession>
<feature type="domain" description="RNA polymerase sigma-70 region 2" evidence="1">
    <location>
        <begin position="10"/>
        <end position="64"/>
    </location>
</feature>
<sequence>MQKSIYDIPVKKIASLLTKDLHLREDLKQEMLLYLFKNNRYYDEEMDNYVLWVAKNRAIDYLRKFYINQIPYGSMEDIETIFNKNNDCY</sequence>
<dbReference type="AlphaFoldDB" id="A0A6M3JCW6"/>
<dbReference type="EMBL" id="MT141567">
    <property type="protein sequence ID" value="QJA67188.1"/>
    <property type="molecule type" value="Genomic_DNA"/>
</dbReference>
<protein>
    <submittedName>
        <fullName evidence="2">Putative sigma-70 region domain containing protein</fullName>
    </submittedName>
</protein>
<dbReference type="GO" id="GO:0006352">
    <property type="term" value="P:DNA-templated transcription initiation"/>
    <property type="evidence" value="ECO:0007669"/>
    <property type="project" value="InterPro"/>
</dbReference>
<name>A0A6M3JCW6_9ZZZZ</name>
<dbReference type="Gene3D" id="1.10.1740.10">
    <property type="match status" value="1"/>
</dbReference>
<evidence type="ECO:0000313" key="3">
    <source>
        <dbReference type="EMBL" id="QJA79384.1"/>
    </source>
</evidence>
<dbReference type="Pfam" id="PF04542">
    <property type="entry name" value="Sigma70_r2"/>
    <property type="match status" value="1"/>
</dbReference>